<dbReference type="InterPro" id="IPR003362">
    <property type="entry name" value="Bact_transf"/>
</dbReference>
<dbReference type="PANTHER" id="PTHR30576">
    <property type="entry name" value="COLANIC BIOSYNTHESIS UDP-GLUCOSE LIPID CARRIER TRANSFERASE"/>
    <property type="match status" value="1"/>
</dbReference>
<accession>A0ABZ0V978</accession>
<dbReference type="EMBL" id="CP139727">
    <property type="protein sequence ID" value="WPZ23612.1"/>
    <property type="molecule type" value="Genomic_DNA"/>
</dbReference>
<keyword evidence="2" id="KW-0270">Exopolysaccharide synthesis</keyword>
<comment type="similarity">
    <text evidence="1">Belongs to the bacterial sugar transferase family.</text>
</comment>
<proteinExistence type="inferred from homology"/>
<protein>
    <submittedName>
        <fullName evidence="4">WecB/TagA/CpsF family glycosyltransferase</fullName>
    </submittedName>
</protein>
<keyword evidence="5" id="KW-1185">Reference proteome</keyword>
<feature type="domain" description="Bacterial sugar transferase" evidence="3">
    <location>
        <begin position="270"/>
        <end position="457"/>
    </location>
</feature>
<dbReference type="NCBIfam" id="TIGR00696">
    <property type="entry name" value="wecG_tagA_cpsF"/>
    <property type="match status" value="1"/>
</dbReference>
<dbReference type="Proteomes" id="UP001326567">
    <property type="component" value="Plasmid unnamed02"/>
</dbReference>
<dbReference type="InterPro" id="IPR004629">
    <property type="entry name" value="WecG_TagA_CpsF"/>
</dbReference>
<dbReference type="CDD" id="cd06533">
    <property type="entry name" value="Glyco_transf_WecG_TagA"/>
    <property type="match status" value="1"/>
</dbReference>
<evidence type="ECO:0000259" key="3">
    <source>
        <dbReference type="Pfam" id="PF02397"/>
    </source>
</evidence>
<dbReference type="Pfam" id="PF03808">
    <property type="entry name" value="Glyco_tran_WecG"/>
    <property type="match status" value="1"/>
</dbReference>
<evidence type="ECO:0000256" key="1">
    <source>
        <dbReference type="ARBA" id="ARBA00006464"/>
    </source>
</evidence>
<gene>
    <name evidence="4" type="ORF">T7987_17230</name>
</gene>
<evidence type="ECO:0000313" key="5">
    <source>
        <dbReference type="Proteomes" id="UP001326567"/>
    </source>
</evidence>
<evidence type="ECO:0000313" key="4">
    <source>
        <dbReference type="EMBL" id="WPZ23612.1"/>
    </source>
</evidence>
<name>A0ABZ0V978_9RHOB</name>
<sequence>MKHVDFNTVATSAISALTPQLKTAYLPALDLDLADATEEEAIVSLLAPGRRRAFFMNAHCCNIRRQDKDYANAIAAADMLLPDGIGVELAGRMTGDKLAANLNGTDLVPALLTKAARQGKSVYLFGGAPGTAEAAASTLVSTTPGLRIAGTRDGFAGADNVDAVIDDINASGADILLVALGVPRQELWLHKHAHRINAPLSLAVGALFDFLAGSVTRAPKWVRKTRMEWVWRLAQEPRRLAKRYLSGNVSFLAHAGVKALGQLSMADFQRRFLDIVLSASALILLSPLLALTALAIKLEDGGPVIFSQTRVGRNGKEFRIFKFRSMTVDAEARRASVLSQSDREGVCFKSREDPRITRVGRFIRRFSIDELPQIANILRGDMAIVGPRPALPCEVAAYPTRALGRLAVKPGLTGVWQVSGRATIGFDQMVEMDLAYAESRTLLLDLLLIARTFGAVVSGRGAY</sequence>
<reference evidence="4 5" key="1">
    <citation type="submission" date="2023-11" db="EMBL/GenBank/DDBJ databases">
        <title>From the Deep-Sea to the Surface: Bacterial Genomes Isolated from the Moytirra Hydrothermal Vent Plume.</title>
        <authorList>
            <person name="Major S.R."/>
        </authorList>
    </citation>
    <scope>NUCLEOTIDE SEQUENCE [LARGE SCALE GENOMIC DNA]</scope>
    <source>
        <strain evidence="4 5">OXR-9</strain>
        <plasmid evidence="4 5">unnamed02</plasmid>
    </source>
</reference>
<evidence type="ECO:0000256" key="2">
    <source>
        <dbReference type="ARBA" id="ARBA00023169"/>
    </source>
</evidence>
<organism evidence="4 5">
    <name type="scientific">Sulfitobacter faviae</name>
    <dbReference type="NCBI Taxonomy" id="1775881"/>
    <lineage>
        <taxon>Bacteria</taxon>
        <taxon>Pseudomonadati</taxon>
        <taxon>Pseudomonadota</taxon>
        <taxon>Alphaproteobacteria</taxon>
        <taxon>Rhodobacterales</taxon>
        <taxon>Roseobacteraceae</taxon>
        <taxon>Sulfitobacter</taxon>
    </lineage>
</organism>
<dbReference type="Pfam" id="PF02397">
    <property type="entry name" value="Bac_transf"/>
    <property type="match status" value="1"/>
</dbReference>
<geneLocation type="plasmid" evidence="4 5">
    <name>unnamed02</name>
</geneLocation>
<dbReference type="RefSeq" id="WP_322329976.1">
    <property type="nucleotide sequence ID" value="NZ_CP139727.1"/>
</dbReference>
<keyword evidence="4" id="KW-0614">Plasmid</keyword>
<dbReference type="PANTHER" id="PTHR30576:SF10">
    <property type="entry name" value="SLL5057 PROTEIN"/>
    <property type="match status" value="1"/>
</dbReference>